<comment type="caution">
    <text evidence="1">The sequence shown here is derived from an EMBL/GenBank/DDBJ whole genome shotgun (WGS) entry which is preliminary data.</text>
</comment>
<dbReference type="Proteomes" id="UP001060085">
    <property type="component" value="Linkage Group LG03"/>
</dbReference>
<accession>A0ACC0BG58</accession>
<evidence type="ECO:0000313" key="2">
    <source>
        <dbReference type="Proteomes" id="UP001060085"/>
    </source>
</evidence>
<sequence>MVKKFPRLPMQMSNRITLKANKKTKYLDRAYGRVGRKELKLKLLNGCVLNRIKFHQAKVWEIEHEKFESTVVCSDDYDKMDTMVLMDWRDFHLGNEPNLRKNNSKFPKFLYAMSFSSNFISLEETSLVSRPVLSYMEMKKRIAAGLRHLSIKISRLIQGKIHRHRANCSTRVKMRHKATPDVTQIQDLSLDKSSGDGEERRRGREKEGRGEENGRTVWRPACDGFRRHWSLWEADGGVGKWAEKNITRREEESKRGRVDRTLIAEAGVRRLQQHRSLEEEEVVAVSVGLERRD</sequence>
<keyword evidence="2" id="KW-1185">Reference proteome</keyword>
<proteinExistence type="predicted"/>
<gene>
    <name evidence="1" type="ORF">M9H77_11995</name>
</gene>
<dbReference type="EMBL" id="CM044703">
    <property type="protein sequence ID" value="KAI5671631.1"/>
    <property type="molecule type" value="Genomic_DNA"/>
</dbReference>
<organism evidence="1 2">
    <name type="scientific">Catharanthus roseus</name>
    <name type="common">Madagascar periwinkle</name>
    <name type="synonym">Vinca rosea</name>
    <dbReference type="NCBI Taxonomy" id="4058"/>
    <lineage>
        <taxon>Eukaryota</taxon>
        <taxon>Viridiplantae</taxon>
        <taxon>Streptophyta</taxon>
        <taxon>Embryophyta</taxon>
        <taxon>Tracheophyta</taxon>
        <taxon>Spermatophyta</taxon>
        <taxon>Magnoliopsida</taxon>
        <taxon>eudicotyledons</taxon>
        <taxon>Gunneridae</taxon>
        <taxon>Pentapetalae</taxon>
        <taxon>asterids</taxon>
        <taxon>lamiids</taxon>
        <taxon>Gentianales</taxon>
        <taxon>Apocynaceae</taxon>
        <taxon>Rauvolfioideae</taxon>
        <taxon>Vinceae</taxon>
        <taxon>Catharanthinae</taxon>
        <taxon>Catharanthus</taxon>
    </lineage>
</organism>
<evidence type="ECO:0000313" key="1">
    <source>
        <dbReference type="EMBL" id="KAI5671631.1"/>
    </source>
</evidence>
<protein>
    <submittedName>
        <fullName evidence="1">Uncharacterized protein</fullName>
    </submittedName>
</protein>
<reference evidence="2" key="1">
    <citation type="journal article" date="2023" name="Nat. Plants">
        <title>Single-cell RNA sequencing provides a high-resolution roadmap for understanding the multicellular compartmentation of specialized metabolism.</title>
        <authorList>
            <person name="Sun S."/>
            <person name="Shen X."/>
            <person name="Li Y."/>
            <person name="Li Y."/>
            <person name="Wang S."/>
            <person name="Li R."/>
            <person name="Zhang H."/>
            <person name="Shen G."/>
            <person name="Guo B."/>
            <person name="Wei J."/>
            <person name="Xu J."/>
            <person name="St-Pierre B."/>
            <person name="Chen S."/>
            <person name="Sun C."/>
        </authorList>
    </citation>
    <scope>NUCLEOTIDE SEQUENCE [LARGE SCALE GENOMIC DNA]</scope>
</reference>
<name>A0ACC0BG58_CATRO</name>